<proteinExistence type="predicted"/>
<dbReference type="AlphaFoldDB" id="A0A285F3G0"/>
<accession>A0A285F3G0</accession>
<sequence length="56" mass="6358">MSAEECVLKEKICNDCGECLVCDLDRSKECNNCMDCIDIEADFSAIEIDDIIYDEE</sequence>
<organism evidence="1 2">
    <name type="scientific">Orenia metallireducens</name>
    <dbReference type="NCBI Taxonomy" id="1413210"/>
    <lineage>
        <taxon>Bacteria</taxon>
        <taxon>Bacillati</taxon>
        <taxon>Bacillota</taxon>
        <taxon>Clostridia</taxon>
        <taxon>Halanaerobiales</taxon>
        <taxon>Halobacteroidaceae</taxon>
        <taxon>Orenia</taxon>
    </lineage>
</organism>
<dbReference type="Proteomes" id="UP000219573">
    <property type="component" value="Unassembled WGS sequence"/>
</dbReference>
<name>A0A285F3G0_9FIRM</name>
<keyword evidence="2" id="KW-1185">Reference proteome</keyword>
<dbReference type="RefSeq" id="WP_172431789.1">
    <property type="nucleotide sequence ID" value="NZ_OBDZ01000001.1"/>
</dbReference>
<evidence type="ECO:0000313" key="2">
    <source>
        <dbReference type="Proteomes" id="UP000219573"/>
    </source>
</evidence>
<evidence type="ECO:0000313" key="1">
    <source>
        <dbReference type="EMBL" id="SNY05849.1"/>
    </source>
</evidence>
<protein>
    <submittedName>
        <fullName evidence="1">Uncharacterized protein</fullName>
    </submittedName>
</protein>
<reference evidence="2" key="1">
    <citation type="submission" date="2017-09" db="EMBL/GenBank/DDBJ databases">
        <authorList>
            <person name="Varghese N."/>
            <person name="Submissions S."/>
        </authorList>
    </citation>
    <scope>NUCLEOTIDE SEQUENCE [LARGE SCALE GENOMIC DNA]</scope>
    <source>
        <strain evidence="2">MSL47</strain>
    </source>
</reference>
<gene>
    <name evidence="1" type="ORF">SAMN06265827_101159</name>
</gene>
<dbReference type="EMBL" id="OBDZ01000001">
    <property type="protein sequence ID" value="SNY05849.1"/>
    <property type="molecule type" value="Genomic_DNA"/>
</dbReference>